<sequence>MNKFPSGYFIHSVWVKTLVKPAGSRLVWNTWNQKKRHPIREKLRTANLRFLYPALLPER</sequence>
<organism evidence="1 2">
    <name type="scientific">Penicillium atrosanguineum</name>
    <dbReference type="NCBI Taxonomy" id="1132637"/>
    <lineage>
        <taxon>Eukaryota</taxon>
        <taxon>Fungi</taxon>
        <taxon>Dikarya</taxon>
        <taxon>Ascomycota</taxon>
        <taxon>Pezizomycotina</taxon>
        <taxon>Eurotiomycetes</taxon>
        <taxon>Eurotiomycetidae</taxon>
        <taxon>Eurotiales</taxon>
        <taxon>Aspergillaceae</taxon>
        <taxon>Penicillium</taxon>
    </lineage>
</organism>
<dbReference type="AlphaFoldDB" id="A0A9W9PND5"/>
<evidence type="ECO:0000313" key="2">
    <source>
        <dbReference type="Proteomes" id="UP001147746"/>
    </source>
</evidence>
<dbReference type="EMBL" id="JAPZBO010000010">
    <property type="protein sequence ID" value="KAJ5299332.1"/>
    <property type="molecule type" value="Genomic_DNA"/>
</dbReference>
<protein>
    <submittedName>
        <fullName evidence="1">Uncharacterized protein</fullName>
    </submittedName>
</protein>
<reference evidence="1" key="1">
    <citation type="submission" date="2022-12" db="EMBL/GenBank/DDBJ databases">
        <authorList>
            <person name="Petersen C."/>
        </authorList>
    </citation>
    <scope>NUCLEOTIDE SEQUENCE</scope>
    <source>
        <strain evidence="1">IBT 21472</strain>
    </source>
</reference>
<evidence type="ECO:0000313" key="1">
    <source>
        <dbReference type="EMBL" id="KAJ5299332.1"/>
    </source>
</evidence>
<keyword evidence="2" id="KW-1185">Reference proteome</keyword>
<gene>
    <name evidence="1" type="ORF">N7476_010889</name>
</gene>
<name>A0A9W9PND5_9EURO</name>
<proteinExistence type="predicted"/>
<reference evidence="1" key="2">
    <citation type="journal article" date="2023" name="IMA Fungus">
        <title>Comparative genomic study of the Penicillium genus elucidates a diverse pangenome and 15 lateral gene transfer events.</title>
        <authorList>
            <person name="Petersen C."/>
            <person name="Sorensen T."/>
            <person name="Nielsen M.R."/>
            <person name="Sondergaard T.E."/>
            <person name="Sorensen J.L."/>
            <person name="Fitzpatrick D.A."/>
            <person name="Frisvad J.C."/>
            <person name="Nielsen K.L."/>
        </authorList>
    </citation>
    <scope>NUCLEOTIDE SEQUENCE</scope>
    <source>
        <strain evidence="1">IBT 21472</strain>
    </source>
</reference>
<dbReference type="Proteomes" id="UP001147746">
    <property type="component" value="Unassembled WGS sequence"/>
</dbReference>
<comment type="caution">
    <text evidence="1">The sequence shown here is derived from an EMBL/GenBank/DDBJ whole genome shotgun (WGS) entry which is preliminary data.</text>
</comment>
<accession>A0A9W9PND5</accession>